<keyword evidence="7" id="KW-1185">Reference proteome</keyword>
<dbReference type="EMBL" id="SJPX01000003">
    <property type="protein sequence ID" value="TWU51587.1"/>
    <property type="molecule type" value="Genomic_DNA"/>
</dbReference>
<dbReference type="Gene3D" id="1.10.760.10">
    <property type="entry name" value="Cytochrome c-like domain"/>
    <property type="match status" value="1"/>
</dbReference>
<sequence length="1040" mass="114435">MYPFSPAAQSRFLLPFALTLLFANAIPIPIPIPIPIATAQESSQPDDQTVSESDRSVAGNEQVAEIIRTFAGRGVMRDDSQPTSAEVAVDQFRVLDGFEVELVASEPDVSQPLFLSWDSRGRMWVVQYRQYQFPAGLKVVRYDQHLRAVFDRVPEPPPHGTRGLDTISVYEDTDGDGVYDTHKDVITGLNIATSVQVGHGGIWVLNPPYLLFYPDKDQDDVPDSDPEVHLSGFGLQDTHSVANSLTWGPDGWLYGCNGSTTVGDVSSEVSKGVRFQGQCVWRYHPDTKVFEIYAEGGGNTFSLDIDSNGRVFTGTNGGNTRGYYFPQGSYSEKNWGKHGPLTNPYAFGFFTAMKFQGDGRRFPQAFCIYEGGLFPSEFDQTIVAPNSLHNLVWHSQLLADQSTFRTVDLPNLIETPDRWFRPVYSGVGPDGAVYLADWYDTRLSHVSPVDDWHKESGRVYRVVPEGRPAIYQDGDLSSADNKSLMQKFSHPNKWVRQRASLELGWRADPTIADELIQRVENDASLESLWTLNSIGKLDRTLAARWLSHSDSDIRRWIVRLIGDRHEDLAALAELARSESDVHVRSQLASTAKRLSADVGLSIVSALLRHDEDANDPHLPLLNWWAIEAHAESWPAIEALFTDPGLWQAAQVQQTVLTRLVQRYASAGGAENFERCSRLIELAPNDVSKTRLIQGISLAFQGLAIPELPASLDLALADYRASIGESGLILSLRRGDSNAIKDAMNLLAKPQTDLPLAIEVANVFGEIQVADAAESLLALATGQRASDPALQRVAIASLRKYDDVAIGSKLLAAFGSRISEEHGVRAAACRTLASRPVWANQLLTELTEWRVKREQIPSDVVQQLRAYEDPVIANQVDAVFGSITASATAEQIAEMKRLRDLLGSTPGDANAGKAIFTKTCGACHQLFGEGGKTGPPLDGYERGKVSFWVDAIVSPSMEIREGYQSYLALTVDGRAINGIIADQTPQTVTLRNADNQNTMIPRSEIEMLRALPTSLMPSGLLVGMTDEQVCDLYAYLSFGAK</sequence>
<dbReference type="Gene3D" id="2.120.10.30">
    <property type="entry name" value="TolB, C-terminal domain"/>
    <property type="match status" value="1"/>
</dbReference>
<dbReference type="InterPro" id="IPR013428">
    <property type="entry name" value="Membrane-bound_put_N"/>
</dbReference>
<dbReference type="InterPro" id="IPR011989">
    <property type="entry name" value="ARM-like"/>
</dbReference>
<dbReference type="OrthoDB" id="225269at2"/>
<evidence type="ECO:0000256" key="3">
    <source>
        <dbReference type="ARBA" id="ARBA00023004"/>
    </source>
</evidence>
<dbReference type="GO" id="GO:0046872">
    <property type="term" value="F:metal ion binding"/>
    <property type="evidence" value="ECO:0007669"/>
    <property type="project" value="UniProtKB-KW"/>
</dbReference>
<dbReference type="NCBIfam" id="TIGR02603">
    <property type="entry name" value="CxxCH_TIGR02603"/>
    <property type="match status" value="1"/>
</dbReference>
<feature type="domain" description="Cytochrome c" evidence="5">
    <location>
        <begin position="906"/>
        <end position="1039"/>
    </location>
</feature>
<accession>A0A5C6EU30</accession>
<dbReference type="Pfam" id="PF23500">
    <property type="entry name" value="DUF7133"/>
    <property type="match status" value="1"/>
</dbReference>
<dbReference type="GO" id="GO:0009055">
    <property type="term" value="F:electron transfer activity"/>
    <property type="evidence" value="ECO:0007669"/>
    <property type="project" value="InterPro"/>
</dbReference>
<dbReference type="SUPFAM" id="SSF50952">
    <property type="entry name" value="Soluble quinoprotein glucose dehydrogenase"/>
    <property type="match status" value="1"/>
</dbReference>
<dbReference type="InterPro" id="IPR036909">
    <property type="entry name" value="Cyt_c-like_dom_sf"/>
</dbReference>
<dbReference type="NCBIfam" id="TIGR02604">
    <property type="entry name" value="Piru_Ver_Nterm"/>
    <property type="match status" value="1"/>
</dbReference>
<evidence type="ECO:0000313" key="6">
    <source>
        <dbReference type="EMBL" id="TWU51587.1"/>
    </source>
</evidence>
<dbReference type="PANTHER" id="PTHR33546:SF1">
    <property type="entry name" value="LARGE, MULTIFUNCTIONAL SECRETED PROTEIN"/>
    <property type="match status" value="1"/>
</dbReference>
<keyword evidence="1 4" id="KW-0349">Heme</keyword>
<evidence type="ECO:0000313" key="7">
    <source>
        <dbReference type="Proteomes" id="UP000317977"/>
    </source>
</evidence>
<keyword evidence="3 4" id="KW-0408">Iron</keyword>
<reference evidence="6 7" key="1">
    <citation type="submission" date="2019-02" db="EMBL/GenBank/DDBJ databases">
        <title>Deep-cultivation of Planctomycetes and their phenomic and genomic characterization uncovers novel biology.</title>
        <authorList>
            <person name="Wiegand S."/>
            <person name="Jogler M."/>
            <person name="Boedeker C."/>
            <person name="Pinto D."/>
            <person name="Vollmers J."/>
            <person name="Rivas-Marin E."/>
            <person name="Kohn T."/>
            <person name="Peeters S.H."/>
            <person name="Heuer A."/>
            <person name="Rast P."/>
            <person name="Oberbeckmann S."/>
            <person name="Bunk B."/>
            <person name="Jeske O."/>
            <person name="Meyerdierks A."/>
            <person name="Storesund J.E."/>
            <person name="Kallscheuer N."/>
            <person name="Luecker S."/>
            <person name="Lage O.M."/>
            <person name="Pohl T."/>
            <person name="Merkel B.J."/>
            <person name="Hornburger P."/>
            <person name="Mueller R.-W."/>
            <person name="Bruemmer F."/>
            <person name="Labrenz M."/>
            <person name="Spormann A.M."/>
            <person name="Op Den Camp H."/>
            <person name="Overmann J."/>
            <person name="Amann R."/>
            <person name="Jetten M.S.M."/>
            <person name="Mascher T."/>
            <person name="Medema M.H."/>
            <person name="Devos D.P."/>
            <person name="Kaster A.-K."/>
            <person name="Ovreas L."/>
            <person name="Rohde M."/>
            <person name="Galperin M.Y."/>
            <person name="Jogler C."/>
        </authorList>
    </citation>
    <scope>NUCLEOTIDE SEQUENCE [LARGE SCALE GENOMIC DNA]</scope>
    <source>
        <strain evidence="6 7">Poly59</strain>
    </source>
</reference>
<name>A0A5C6EU30_9BACT</name>
<comment type="caution">
    <text evidence="6">The sequence shown here is derived from an EMBL/GenBank/DDBJ whole genome shotgun (WGS) entry which is preliminary data.</text>
</comment>
<dbReference type="InterPro" id="IPR009056">
    <property type="entry name" value="Cyt_c-like_dom"/>
</dbReference>
<dbReference type="InterPro" id="IPR055557">
    <property type="entry name" value="DUF7133"/>
</dbReference>
<dbReference type="AlphaFoldDB" id="A0A5C6EU30"/>
<evidence type="ECO:0000256" key="2">
    <source>
        <dbReference type="ARBA" id="ARBA00022723"/>
    </source>
</evidence>
<dbReference type="InterPro" id="IPR016024">
    <property type="entry name" value="ARM-type_fold"/>
</dbReference>
<dbReference type="PROSITE" id="PS51007">
    <property type="entry name" value="CYTC"/>
    <property type="match status" value="1"/>
</dbReference>
<keyword evidence="2 4" id="KW-0479">Metal-binding</keyword>
<dbReference type="SUPFAM" id="SSF48371">
    <property type="entry name" value="ARM repeat"/>
    <property type="match status" value="1"/>
</dbReference>
<evidence type="ECO:0000256" key="1">
    <source>
        <dbReference type="ARBA" id="ARBA00022617"/>
    </source>
</evidence>
<dbReference type="Proteomes" id="UP000317977">
    <property type="component" value="Unassembled WGS sequence"/>
</dbReference>
<dbReference type="Gene3D" id="1.25.10.10">
    <property type="entry name" value="Leucine-rich Repeat Variant"/>
    <property type="match status" value="1"/>
</dbReference>
<dbReference type="InterPro" id="IPR011042">
    <property type="entry name" value="6-blade_b-propeller_TolB-like"/>
</dbReference>
<dbReference type="Pfam" id="PF00034">
    <property type="entry name" value="Cytochrom_C"/>
    <property type="match status" value="1"/>
</dbReference>
<dbReference type="InterPro" id="IPR011041">
    <property type="entry name" value="Quinoprot_gluc/sorb_DH_b-prop"/>
</dbReference>
<organism evidence="6 7">
    <name type="scientific">Rubripirellula reticaptiva</name>
    <dbReference type="NCBI Taxonomy" id="2528013"/>
    <lineage>
        <taxon>Bacteria</taxon>
        <taxon>Pseudomonadati</taxon>
        <taxon>Planctomycetota</taxon>
        <taxon>Planctomycetia</taxon>
        <taxon>Pirellulales</taxon>
        <taxon>Pirellulaceae</taxon>
        <taxon>Rubripirellula</taxon>
    </lineage>
</organism>
<dbReference type="InterPro" id="IPR013427">
    <property type="entry name" value="Haem-bd_dom_put"/>
</dbReference>
<proteinExistence type="predicted"/>
<dbReference type="RefSeq" id="WP_146534904.1">
    <property type="nucleotide sequence ID" value="NZ_SJPX01000003.1"/>
</dbReference>
<gene>
    <name evidence="6" type="ORF">Poly59_31800</name>
</gene>
<dbReference type="GO" id="GO:0020037">
    <property type="term" value="F:heme binding"/>
    <property type="evidence" value="ECO:0007669"/>
    <property type="project" value="InterPro"/>
</dbReference>
<dbReference type="PANTHER" id="PTHR33546">
    <property type="entry name" value="LARGE, MULTIFUNCTIONAL SECRETED PROTEIN-RELATED"/>
    <property type="match status" value="1"/>
</dbReference>
<dbReference type="SUPFAM" id="SSF46626">
    <property type="entry name" value="Cytochrome c"/>
    <property type="match status" value="1"/>
</dbReference>
<protein>
    <submittedName>
        <fullName evidence="6">Cytochrome c</fullName>
    </submittedName>
</protein>
<evidence type="ECO:0000259" key="5">
    <source>
        <dbReference type="PROSITE" id="PS51007"/>
    </source>
</evidence>
<evidence type="ECO:0000256" key="4">
    <source>
        <dbReference type="PROSITE-ProRule" id="PRU00433"/>
    </source>
</evidence>